<proteinExistence type="predicted"/>
<dbReference type="Proteomes" id="UP000427842">
    <property type="component" value="Unassembled WGS sequence"/>
</dbReference>
<dbReference type="EMBL" id="QYAZ01000001">
    <property type="protein sequence ID" value="KAB8123076.1"/>
    <property type="molecule type" value="Genomic_DNA"/>
</dbReference>
<protein>
    <submittedName>
        <fullName evidence="1">Uncharacterized protein</fullName>
    </submittedName>
</protein>
<dbReference type="RefSeq" id="WP_153467638.1">
    <property type="nucleotide sequence ID" value="NZ_QYAZ01000001.1"/>
</dbReference>
<evidence type="ECO:0000313" key="1">
    <source>
        <dbReference type="EMBL" id="KAB8123076.1"/>
    </source>
</evidence>
<reference evidence="1 2" key="1">
    <citation type="submission" date="2018-09" db="EMBL/GenBank/DDBJ databases">
        <title>Genome sequence and characterization of the bcs clusters for the production of nanocellulose from the low pH resistant strain Komagataeibacter medellinensis ID13488.</title>
        <authorList>
            <person name="Hernandez-Arriaga A.M."/>
            <person name="Del Cerro C."/>
            <person name="Urbina L."/>
            <person name="Eceiza A."/>
            <person name="Retegi A."/>
            <person name="Prieto M.A."/>
        </authorList>
    </citation>
    <scope>NUCLEOTIDE SEQUENCE [LARGE SCALE GENOMIC DNA]</scope>
    <source>
        <strain evidence="1 2">ID13488</strain>
    </source>
</reference>
<sequence length="66" mass="7185">MITDDDLNALRGKIRSLVRQSVIAGRHATSGEDAARIQDQMVAASESTIMLDIVALLARYDGKEAR</sequence>
<keyword evidence="2" id="KW-1185">Reference proteome</keyword>
<name>A0ABQ6VSH9_9PROT</name>
<accession>A0ABQ6VSH9</accession>
<evidence type="ECO:0000313" key="2">
    <source>
        <dbReference type="Proteomes" id="UP000427842"/>
    </source>
</evidence>
<comment type="caution">
    <text evidence="1">The sequence shown here is derived from an EMBL/GenBank/DDBJ whole genome shotgun (WGS) entry which is preliminary data.</text>
</comment>
<organism evidence="1 2">
    <name type="scientific">Komagataeibacter medellinensis</name>
    <dbReference type="NCBI Taxonomy" id="1177712"/>
    <lineage>
        <taxon>Bacteria</taxon>
        <taxon>Pseudomonadati</taxon>
        <taxon>Pseudomonadota</taxon>
        <taxon>Alphaproteobacteria</taxon>
        <taxon>Acetobacterales</taxon>
        <taxon>Acetobacteraceae</taxon>
        <taxon>Komagataeibacter</taxon>
    </lineage>
</organism>
<gene>
    <name evidence="1" type="ORF">D3W54_01260</name>
</gene>